<dbReference type="InParanoid" id="G2XRN4"/>
<protein>
    <submittedName>
        <fullName evidence="2">Uncharacterized protein</fullName>
    </submittedName>
</protein>
<name>G2XRN4_BOTF4</name>
<evidence type="ECO:0000256" key="1">
    <source>
        <dbReference type="SAM" id="MobiDB-lite"/>
    </source>
</evidence>
<dbReference type="Proteomes" id="UP000008177">
    <property type="component" value="Unplaced contigs"/>
</dbReference>
<reference evidence="3" key="1">
    <citation type="journal article" date="2011" name="PLoS Genet.">
        <title>Genomic analysis of the necrotrophic fungal pathogens Sclerotinia sclerotiorum and Botrytis cinerea.</title>
        <authorList>
            <person name="Amselem J."/>
            <person name="Cuomo C.A."/>
            <person name="van Kan J.A."/>
            <person name="Viaud M."/>
            <person name="Benito E.P."/>
            <person name="Couloux A."/>
            <person name="Coutinho P.M."/>
            <person name="de Vries R.P."/>
            <person name="Dyer P.S."/>
            <person name="Fillinger S."/>
            <person name="Fournier E."/>
            <person name="Gout L."/>
            <person name="Hahn M."/>
            <person name="Kohn L."/>
            <person name="Lapalu N."/>
            <person name="Plummer K.M."/>
            <person name="Pradier J.M."/>
            <person name="Quevillon E."/>
            <person name="Sharon A."/>
            <person name="Simon A."/>
            <person name="ten Have A."/>
            <person name="Tudzynski B."/>
            <person name="Tudzynski P."/>
            <person name="Wincker P."/>
            <person name="Andrew M."/>
            <person name="Anthouard V."/>
            <person name="Beever R.E."/>
            <person name="Beffa R."/>
            <person name="Benoit I."/>
            <person name="Bouzid O."/>
            <person name="Brault B."/>
            <person name="Chen Z."/>
            <person name="Choquer M."/>
            <person name="Collemare J."/>
            <person name="Cotton P."/>
            <person name="Danchin E.G."/>
            <person name="Da Silva C."/>
            <person name="Gautier A."/>
            <person name="Giraud C."/>
            <person name="Giraud T."/>
            <person name="Gonzalez C."/>
            <person name="Grossetete S."/>
            <person name="Guldener U."/>
            <person name="Henrissat B."/>
            <person name="Howlett B.J."/>
            <person name="Kodira C."/>
            <person name="Kretschmer M."/>
            <person name="Lappartient A."/>
            <person name="Leroch M."/>
            <person name="Levis C."/>
            <person name="Mauceli E."/>
            <person name="Neuveglise C."/>
            <person name="Oeser B."/>
            <person name="Pearson M."/>
            <person name="Poulain J."/>
            <person name="Poussereau N."/>
            <person name="Quesneville H."/>
            <person name="Rascle C."/>
            <person name="Schumacher J."/>
            <person name="Segurens B."/>
            <person name="Sexton A."/>
            <person name="Silva E."/>
            <person name="Sirven C."/>
            <person name="Soanes D.M."/>
            <person name="Talbot N.J."/>
            <person name="Templeton M."/>
            <person name="Yandava C."/>
            <person name="Yarden O."/>
            <person name="Zeng Q."/>
            <person name="Rollins J.A."/>
            <person name="Lebrun M.H."/>
            <person name="Dickman M."/>
        </authorList>
    </citation>
    <scope>NUCLEOTIDE SEQUENCE [LARGE SCALE GENOMIC DNA]</scope>
    <source>
        <strain evidence="3">T4</strain>
    </source>
</reference>
<dbReference type="HOGENOM" id="CLU_3159865_0_0_1"/>
<dbReference type="EMBL" id="FQ790257">
    <property type="protein sequence ID" value="CCD33696.1"/>
    <property type="molecule type" value="Genomic_DNA"/>
</dbReference>
<gene>
    <name evidence="2" type="ORF">BofuT4_uP066550.1</name>
</gene>
<dbReference type="AlphaFoldDB" id="G2XRN4"/>
<proteinExistence type="predicted"/>
<sequence>MRIHMLAVAKTWPFNPGVTPKSSSQPPRLSTRHAISAGSPTQPPARDF</sequence>
<accession>G2XRN4</accession>
<organism evidence="2 3">
    <name type="scientific">Botryotinia fuckeliana (strain T4)</name>
    <name type="common">Noble rot fungus</name>
    <name type="synonym">Botrytis cinerea</name>
    <dbReference type="NCBI Taxonomy" id="999810"/>
    <lineage>
        <taxon>Eukaryota</taxon>
        <taxon>Fungi</taxon>
        <taxon>Dikarya</taxon>
        <taxon>Ascomycota</taxon>
        <taxon>Pezizomycotina</taxon>
        <taxon>Leotiomycetes</taxon>
        <taxon>Helotiales</taxon>
        <taxon>Sclerotiniaceae</taxon>
        <taxon>Botrytis</taxon>
    </lineage>
</organism>
<evidence type="ECO:0000313" key="3">
    <source>
        <dbReference type="Proteomes" id="UP000008177"/>
    </source>
</evidence>
<feature type="region of interest" description="Disordered" evidence="1">
    <location>
        <begin position="13"/>
        <end position="48"/>
    </location>
</feature>
<evidence type="ECO:0000313" key="2">
    <source>
        <dbReference type="EMBL" id="CCD33696.1"/>
    </source>
</evidence>